<sequence length="512" mass="58635">MLESTNSIISEYYSEVNLIITTIAAVSTFLAALFAYRSIRQVATLNKQQALTQIKKSTLEFVSDKNLNLGELSRTAYNSMIEEKNYLSNSVKDIEDNLNLSEYNISLSTKRTIVSKVQSGIPLSYVHGIPYELVENVNQKLIFNGFSEKCHRSMANLFNRLEEVSNAINASLLDLDLFDKMYGGFLSQIYKDHSDWLVYIKRKLGFRFFDQLDVLVNLIFYKSTEFYNLKKKAFLFKLPFLGNEGRSFFVFIIKNWNKLPASIDRKKLIEYSLNHGLISKIDRIGHLTKINSIFIKECSKNGLKKKQCKKVAKLFKDSVESSKGVWPVGVTNDAEDLNKWVGEMQKSWDVSFLAYEKINLRKVLIGFIGISNPATVCLKLSRWKGETTSALKFGLEKGTDIEEQLNKIFIPTVKEEGEVIIDFTKIAMIKSLYVHQKFRVSENKNSIGRKLLRKAINHCRIELNSIPLLTVIADREFTEKAIKLYTEEGGSFLGTCRDGNQKQGHLMHIFVF</sequence>
<evidence type="ECO:0000256" key="1">
    <source>
        <dbReference type="SAM" id="Phobius"/>
    </source>
</evidence>
<keyword evidence="1" id="KW-0472">Membrane</keyword>
<comment type="caution">
    <text evidence="2">The sequence shown here is derived from an EMBL/GenBank/DDBJ whole genome shotgun (WGS) entry which is preliminary data.</text>
</comment>
<dbReference type="RefSeq" id="WP_379933317.1">
    <property type="nucleotide sequence ID" value="NZ_JBHTHY010000004.1"/>
</dbReference>
<reference evidence="3" key="1">
    <citation type="journal article" date="2019" name="Int. J. Syst. Evol. Microbiol.">
        <title>The Global Catalogue of Microorganisms (GCM) 10K type strain sequencing project: providing services to taxonomists for standard genome sequencing and annotation.</title>
        <authorList>
            <consortium name="The Broad Institute Genomics Platform"/>
            <consortium name="The Broad Institute Genome Sequencing Center for Infectious Disease"/>
            <person name="Wu L."/>
            <person name="Ma J."/>
        </authorList>
    </citation>
    <scope>NUCLEOTIDE SEQUENCE [LARGE SCALE GENOMIC DNA]</scope>
    <source>
        <strain evidence="3">CCUG 61948</strain>
    </source>
</reference>
<accession>A0ABW3B322</accession>
<dbReference type="EMBL" id="JBHTHY010000004">
    <property type="protein sequence ID" value="MFD0797173.1"/>
    <property type="molecule type" value="Genomic_DNA"/>
</dbReference>
<gene>
    <name evidence="2" type="ORF">ACFQZJ_06865</name>
</gene>
<proteinExistence type="predicted"/>
<protein>
    <recommendedName>
        <fullName evidence="4">N-acetyltransferase domain-containing protein</fullName>
    </recommendedName>
</protein>
<name>A0ABW3B322_9FLAO</name>
<keyword evidence="3" id="KW-1185">Reference proteome</keyword>
<keyword evidence="1" id="KW-0812">Transmembrane</keyword>
<evidence type="ECO:0000313" key="3">
    <source>
        <dbReference type="Proteomes" id="UP001597012"/>
    </source>
</evidence>
<feature type="transmembrane region" description="Helical" evidence="1">
    <location>
        <begin position="16"/>
        <end position="36"/>
    </location>
</feature>
<organism evidence="2 3">
    <name type="scientific">Maribacter chungangensis</name>
    <dbReference type="NCBI Taxonomy" id="1069117"/>
    <lineage>
        <taxon>Bacteria</taxon>
        <taxon>Pseudomonadati</taxon>
        <taxon>Bacteroidota</taxon>
        <taxon>Flavobacteriia</taxon>
        <taxon>Flavobacteriales</taxon>
        <taxon>Flavobacteriaceae</taxon>
        <taxon>Maribacter</taxon>
    </lineage>
</organism>
<evidence type="ECO:0000313" key="2">
    <source>
        <dbReference type="EMBL" id="MFD0797173.1"/>
    </source>
</evidence>
<keyword evidence="1" id="KW-1133">Transmembrane helix</keyword>
<dbReference type="Proteomes" id="UP001597012">
    <property type="component" value="Unassembled WGS sequence"/>
</dbReference>
<dbReference type="Gene3D" id="3.40.630.30">
    <property type="match status" value="1"/>
</dbReference>
<evidence type="ECO:0008006" key="4">
    <source>
        <dbReference type="Google" id="ProtNLM"/>
    </source>
</evidence>